<comment type="caution">
    <text evidence="2">The sequence shown here is derived from an EMBL/GenBank/DDBJ whole genome shotgun (WGS) entry which is preliminary data.</text>
</comment>
<name>A6DGC6_9BACT</name>
<evidence type="ECO:0000313" key="3">
    <source>
        <dbReference type="Proteomes" id="UP000004947"/>
    </source>
</evidence>
<feature type="chain" id="PRO_5002693906" evidence="1">
    <location>
        <begin position="20"/>
        <end position="216"/>
    </location>
</feature>
<keyword evidence="1" id="KW-0732">Signal</keyword>
<reference evidence="2 3" key="1">
    <citation type="journal article" date="2010" name="J. Bacteriol.">
        <title>Genome sequence of Lentisphaera araneosa HTCC2155T, the type species of the order Lentisphaerales in the phylum Lentisphaerae.</title>
        <authorList>
            <person name="Thrash J.C."/>
            <person name="Cho J.C."/>
            <person name="Vergin K.L."/>
            <person name="Morris R.M."/>
            <person name="Giovannoni S.J."/>
        </authorList>
    </citation>
    <scope>NUCLEOTIDE SEQUENCE [LARGE SCALE GENOMIC DNA]</scope>
    <source>
        <strain evidence="2 3">HTCC2155</strain>
    </source>
</reference>
<gene>
    <name evidence="2" type="ORF">LNTAR_22674</name>
</gene>
<proteinExistence type="predicted"/>
<organism evidence="2 3">
    <name type="scientific">Lentisphaera araneosa HTCC2155</name>
    <dbReference type="NCBI Taxonomy" id="313628"/>
    <lineage>
        <taxon>Bacteria</taxon>
        <taxon>Pseudomonadati</taxon>
        <taxon>Lentisphaerota</taxon>
        <taxon>Lentisphaeria</taxon>
        <taxon>Lentisphaerales</taxon>
        <taxon>Lentisphaeraceae</taxon>
        <taxon>Lentisphaera</taxon>
    </lineage>
</organism>
<feature type="signal peptide" evidence="1">
    <location>
        <begin position="1"/>
        <end position="19"/>
    </location>
</feature>
<dbReference type="AlphaFoldDB" id="A6DGC6"/>
<evidence type="ECO:0000313" key="2">
    <source>
        <dbReference type="EMBL" id="EDM29243.1"/>
    </source>
</evidence>
<accession>A6DGC6</accession>
<sequence length="216" mass="23893">MKRFILTFLFLSLSLSLTAAPTDLNFNDVKANSTKHPLVKGKFKIIQLSDANNALKIYSTDKSDSGKVQIPLNLAKASDSKFKLSCDVKVSTTATPAGKLLAISNWDTNDELFRIQLGAGKLQLKATKFQNGRLVASNICTYKSNNWMTIELIVDNNNGNCKVSIIDKATKISLYKGTHTINKKFKGVYLTSSVWPGQSKNGYSYEFDNIKVTPLK</sequence>
<dbReference type="RefSeq" id="WP_007276969.1">
    <property type="nucleotide sequence ID" value="NZ_ABCK01000002.1"/>
</dbReference>
<evidence type="ECO:0000256" key="1">
    <source>
        <dbReference type="SAM" id="SignalP"/>
    </source>
</evidence>
<dbReference type="EMBL" id="ABCK01000002">
    <property type="protein sequence ID" value="EDM29243.1"/>
    <property type="molecule type" value="Genomic_DNA"/>
</dbReference>
<dbReference type="Proteomes" id="UP000004947">
    <property type="component" value="Unassembled WGS sequence"/>
</dbReference>
<keyword evidence="3" id="KW-1185">Reference proteome</keyword>
<protein>
    <submittedName>
        <fullName evidence="2">Uncharacterized protein</fullName>
    </submittedName>
</protein>
<dbReference type="STRING" id="313628.LNTAR_22674"/>